<dbReference type="InterPro" id="IPR038475">
    <property type="entry name" value="RecG_C_sf"/>
</dbReference>
<dbReference type="PANTHER" id="PTHR30595">
    <property type="entry name" value="GLPR-RELATED TRANSCRIPTIONAL REPRESSOR"/>
    <property type="match status" value="1"/>
</dbReference>
<dbReference type="PANTHER" id="PTHR30595:SF6">
    <property type="entry name" value="SCHLAFEN ALBA-2 DOMAIN-CONTAINING PROTEIN"/>
    <property type="match status" value="1"/>
</dbReference>
<dbReference type="AlphaFoldDB" id="A0A109RH26"/>
<dbReference type="RefSeq" id="WP_067980465.1">
    <property type="nucleotide sequence ID" value="NZ_CP014163.1"/>
</dbReference>
<reference evidence="3" key="2">
    <citation type="submission" date="2016-01" db="EMBL/GenBank/DDBJ databases">
        <title>Six Aerococcus type strain genome sequencing and assembly using PacBio and Illumina Hiseq.</title>
        <authorList>
            <person name="Carkaci D."/>
            <person name="Dargis R."/>
            <person name="Nielsen X.C."/>
            <person name="Skovgaard O."/>
            <person name="Fuursted K."/>
            <person name="Christensen J.J."/>
        </authorList>
    </citation>
    <scope>NUCLEOTIDE SEQUENCE [LARGE SCALE GENOMIC DNA]</scope>
    <source>
        <strain evidence="3">CCUG42038B</strain>
    </source>
</reference>
<proteinExistence type="predicted"/>
<dbReference type="Pfam" id="PF13749">
    <property type="entry name" value="HATPase_c_4"/>
    <property type="match status" value="1"/>
</dbReference>
<dbReference type="OrthoDB" id="9768354at2"/>
<dbReference type="SUPFAM" id="SSF46785">
    <property type="entry name" value="Winged helix' DNA-binding domain"/>
    <property type="match status" value="1"/>
</dbReference>
<dbReference type="Gene3D" id="3.30.565.60">
    <property type="match status" value="1"/>
</dbReference>
<name>A0A109RH26_9LACT</name>
<dbReference type="Pfam" id="PF04326">
    <property type="entry name" value="SLFN_AlbA_2"/>
    <property type="match status" value="1"/>
</dbReference>
<dbReference type="EMBL" id="CP014163">
    <property type="protein sequence ID" value="AMB99863.1"/>
    <property type="molecule type" value="Genomic_DNA"/>
</dbReference>
<dbReference type="KEGG" id="auh:AWM75_07740"/>
<dbReference type="Proteomes" id="UP000062260">
    <property type="component" value="Chromosome"/>
</dbReference>
<dbReference type="STRING" id="128944.AWM75_07740"/>
<dbReference type="InterPro" id="IPR038461">
    <property type="entry name" value="Schlafen_AlbA_2_dom_sf"/>
</dbReference>
<gene>
    <name evidence="2" type="ORF">AWM75_07740</name>
</gene>
<evidence type="ECO:0000313" key="3">
    <source>
        <dbReference type="Proteomes" id="UP000062260"/>
    </source>
</evidence>
<sequence>MKEKDLLNLVEGKGIELKKAEGGLPKSLWETYSAFANTDGGIIYLGIDEKEHKVTGLKNPDKIREDLFNTANNPHKVSYNLLTNDNVDVIYTNSDKAVLKIVIPEAPYQQKPVYINNNPDLSYERLGEGDRKLSPNHFKALVVGSQKETDSGLLKNYDISDLNEEDLLIYREELYQQTKQVTYRTMDFHDMLVEVGALRKDRQGDGSYYLTEGGLLFFGKYNAITDRFPGFQIDYFEKQNTMTSDWIDRVSTGDAQYPQLNIYSFLRIVLDKLQNTIKDQFKVDQQTQQRLPFKKDLSVSVREALINSLMHAYYDSNQPIKITSYPDYYEFENPGKMRVTVDEFINGGHSDIRNHTISNMMRRIGYSEKAGSGGPRIIDTVTKYQLKFPEILRGQYHTNLRIWKVDLEKTFEDYTEEQQQILYYLIEKHSISSSEAVEVFGITGYAFRKTIGELINLGIVEKLGGGRSTRYVLLVSESLQNYKLKRMLRGIEDRISNPDLY</sequence>
<protein>
    <submittedName>
        <fullName evidence="2">AAA family ATPase</fullName>
    </submittedName>
</protein>
<dbReference type="InterPro" id="IPR036390">
    <property type="entry name" value="WH_DNA-bd_sf"/>
</dbReference>
<keyword evidence="3" id="KW-1185">Reference proteome</keyword>
<feature type="domain" description="Schlafen AlbA-2" evidence="1">
    <location>
        <begin position="11"/>
        <end position="133"/>
    </location>
</feature>
<accession>A0A109RH26</accession>
<reference evidence="2 3" key="1">
    <citation type="journal article" date="2016" name="Genome Announc.">
        <title>Complete Genome Sequences of Aerococcus christensenii CCUG 28831T, Aerococcus sanguinicola CCUG 43001T, Aerococcus urinae CCUG 36881T, Aerococcus urinaeequi CCUG 28094T, Aerococcus urinaehominis CCUG 42038 BT, and Aerococcus viridans CCUG 4311T.</title>
        <authorList>
            <person name="Carkaci D."/>
            <person name="Dargis R."/>
            <person name="Nielsen X.C."/>
            <person name="Skovgaard O."/>
            <person name="Fuursted K."/>
            <person name="Christensen J.J."/>
        </authorList>
    </citation>
    <scope>NUCLEOTIDE SEQUENCE [LARGE SCALE GENOMIC DNA]</scope>
    <source>
        <strain evidence="2 3">CCUG42038B</strain>
    </source>
</reference>
<evidence type="ECO:0000313" key="2">
    <source>
        <dbReference type="EMBL" id="AMB99863.1"/>
    </source>
</evidence>
<dbReference type="Gene3D" id="3.30.950.30">
    <property type="entry name" value="Schlafen, AAA domain"/>
    <property type="match status" value="1"/>
</dbReference>
<dbReference type="InterPro" id="IPR007421">
    <property type="entry name" value="Schlafen_AlbA_2_dom"/>
</dbReference>
<organism evidence="2 3">
    <name type="scientific">Aerococcus urinaehominis</name>
    <dbReference type="NCBI Taxonomy" id="128944"/>
    <lineage>
        <taxon>Bacteria</taxon>
        <taxon>Bacillati</taxon>
        <taxon>Bacillota</taxon>
        <taxon>Bacilli</taxon>
        <taxon>Lactobacillales</taxon>
        <taxon>Aerococcaceae</taxon>
        <taxon>Aerococcus</taxon>
    </lineage>
</organism>
<dbReference type="InterPro" id="IPR036388">
    <property type="entry name" value="WH-like_DNA-bd_sf"/>
</dbReference>
<evidence type="ECO:0000259" key="1">
    <source>
        <dbReference type="Pfam" id="PF04326"/>
    </source>
</evidence>
<dbReference type="Gene3D" id="1.10.10.10">
    <property type="entry name" value="Winged helix-like DNA-binding domain superfamily/Winged helix DNA-binding domain"/>
    <property type="match status" value="1"/>
</dbReference>